<dbReference type="Proteomes" id="UP000716291">
    <property type="component" value="Unassembled WGS sequence"/>
</dbReference>
<keyword evidence="2" id="KW-1185">Reference proteome</keyword>
<sequence length="276" mass="31883">MLNITSLWSSIDGRLLAAHVSHISGLYDSINTFVIYVSAQYRERIEFLRSFPTIMPFDHLLPSRSILLGDFNHNIHTRSSSQSLAQWFQSIHLNWYDPITADPEHNNTPTFRYILTTNFLLITADLTDMVDSHDIIYVARCDHAGISTHLTLGCTRTGPVIWRCDPYVAQDPHFRTELTAFCTNSEYFLSNLDTPSLWILCKSRLKSFIHTFSKKATAQRRRNLNKLQRMCKQLLREPTDNETNVQLAAVESQLEFQYEHSSSVLVLRSGLQWTEK</sequence>
<proteinExistence type="predicted"/>
<dbReference type="AlphaFoldDB" id="A0A9P6WZ96"/>
<dbReference type="EMBL" id="JAANQT010002884">
    <property type="protein sequence ID" value="KAG1301708.1"/>
    <property type="molecule type" value="Genomic_DNA"/>
</dbReference>
<gene>
    <name evidence="1" type="ORF">G6F64_011563</name>
</gene>
<name>A0A9P6WZ96_RHIOR</name>
<evidence type="ECO:0000313" key="2">
    <source>
        <dbReference type="Proteomes" id="UP000716291"/>
    </source>
</evidence>
<evidence type="ECO:0008006" key="3">
    <source>
        <dbReference type="Google" id="ProtNLM"/>
    </source>
</evidence>
<comment type="caution">
    <text evidence="1">The sequence shown here is derived from an EMBL/GenBank/DDBJ whole genome shotgun (WGS) entry which is preliminary data.</text>
</comment>
<reference evidence="1" key="1">
    <citation type="journal article" date="2020" name="Microb. Genom.">
        <title>Genetic diversity of clinical and environmental Mucorales isolates obtained from an investigation of mucormycosis cases among solid organ transplant recipients.</title>
        <authorList>
            <person name="Nguyen M.H."/>
            <person name="Kaul D."/>
            <person name="Muto C."/>
            <person name="Cheng S.J."/>
            <person name="Richter R.A."/>
            <person name="Bruno V.M."/>
            <person name="Liu G."/>
            <person name="Beyhan S."/>
            <person name="Sundermann A.J."/>
            <person name="Mounaud S."/>
            <person name="Pasculle A.W."/>
            <person name="Nierman W.C."/>
            <person name="Driscoll E."/>
            <person name="Cumbie R."/>
            <person name="Clancy C.J."/>
            <person name="Dupont C.L."/>
        </authorList>
    </citation>
    <scope>NUCLEOTIDE SEQUENCE</scope>
    <source>
        <strain evidence="1">GL11</strain>
    </source>
</reference>
<dbReference type="InterPro" id="IPR036691">
    <property type="entry name" value="Endo/exonu/phosph_ase_sf"/>
</dbReference>
<dbReference type="OrthoDB" id="10269793at2759"/>
<protein>
    <recommendedName>
        <fullName evidence="3">Endonuclease/exonuclease/phosphatase domain-containing protein</fullName>
    </recommendedName>
</protein>
<evidence type="ECO:0000313" key="1">
    <source>
        <dbReference type="EMBL" id="KAG1301708.1"/>
    </source>
</evidence>
<organism evidence="1 2">
    <name type="scientific">Rhizopus oryzae</name>
    <name type="common">Mucormycosis agent</name>
    <name type="synonym">Rhizopus arrhizus var. delemar</name>
    <dbReference type="NCBI Taxonomy" id="64495"/>
    <lineage>
        <taxon>Eukaryota</taxon>
        <taxon>Fungi</taxon>
        <taxon>Fungi incertae sedis</taxon>
        <taxon>Mucoromycota</taxon>
        <taxon>Mucoromycotina</taxon>
        <taxon>Mucoromycetes</taxon>
        <taxon>Mucorales</taxon>
        <taxon>Mucorineae</taxon>
        <taxon>Rhizopodaceae</taxon>
        <taxon>Rhizopus</taxon>
    </lineage>
</organism>
<accession>A0A9P6WZ96</accession>
<dbReference type="SUPFAM" id="SSF56219">
    <property type="entry name" value="DNase I-like"/>
    <property type="match status" value="1"/>
</dbReference>